<dbReference type="EMBL" id="LR593886">
    <property type="protein sequence ID" value="VTS00833.1"/>
    <property type="molecule type" value="Genomic_DNA"/>
</dbReference>
<dbReference type="PANTHER" id="PTHR35889:SF3">
    <property type="entry name" value="F-BOX DOMAIN-CONTAINING PROTEIN"/>
    <property type="match status" value="1"/>
</dbReference>
<dbReference type="Proteomes" id="UP000464178">
    <property type="component" value="Chromosome"/>
</dbReference>
<evidence type="ECO:0008006" key="6">
    <source>
        <dbReference type="Google" id="ProtNLM"/>
    </source>
</evidence>
<keyword evidence="1" id="KW-0732">Signal</keyword>
<sequence>MRFILPIILLTAPCLARAADDRTSDPAIHFENDVLPVLGRYGCNTSGCHGKAEGQGGFKLSVFASDPEADFAALTKEGRGRRVLPTSPDESLLLRKASGRVAHGGGTKLPAGNGDYRVLRAWIAAGTPVGSPDAPRVVALRVEPAERVLGQKAEQQLKVLAKYTDGNEKDVTRHCRFQSNTEAVASVGAGGAVGTHDVPGEAAVMAAYLGEVGLFRVVVPRPGQPAQNTLPQFNLIDKLVDAKLAKLNVAPSDVCTDADFLRRTFLDLTGTLPTAAEARNFLADRAKDKRAKLVESLLDRPEFADLWALRWADLLRVDREPLGHQRAHLYYKWIRGSIAANKPFDQFARELVAAEGPVNEVGPANFFKVVTKPGEIAGTISQVFLGVRIACAECHHHPFDRWKQSDYYGMSAFFSAGPTTHPRTQKPVFAHALGTDMPAADPVGDRRVPLAEWMTKPDNAFFARNLANRVWAWMFGRGLVEPVDDVRATNPPSNPELLDALAKYLFENKFDVRKLIRFIAASRAYQTSAAPNATNEKDERNFSRSYFRRPEAEVLLDMIAQSLGVPEKFTGSPGVTRAAQLWDSKARSDFLKLFGRPNRVTACECERTREPSVSQVLNLLNSTEIQAKLTHEAGTVARLVRAQKDDVKLIEELYLTFYSRVPAADETATGVKHLKKYANNRRAATEDLAWALMNSTEFLFNH</sequence>
<feature type="domain" description="DUF1553" evidence="3">
    <location>
        <begin position="446"/>
        <end position="672"/>
    </location>
</feature>
<dbReference type="AlphaFoldDB" id="A0A6P2DKA0"/>
<protein>
    <recommendedName>
        <fullName evidence="6">S-layer protein</fullName>
    </recommendedName>
</protein>
<feature type="signal peptide" evidence="1">
    <location>
        <begin position="1"/>
        <end position="18"/>
    </location>
</feature>
<evidence type="ECO:0000256" key="1">
    <source>
        <dbReference type="SAM" id="SignalP"/>
    </source>
</evidence>
<dbReference type="KEGG" id="gms:SOIL9_80520"/>
<dbReference type="Pfam" id="PF07583">
    <property type="entry name" value="PSCyt2"/>
    <property type="match status" value="1"/>
</dbReference>
<proteinExistence type="predicted"/>
<dbReference type="InterPro" id="IPR022655">
    <property type="entry name" value="DUF1553"/>
</dbReference>
<evidence type="ECO:0000259" key="2">
    <source>
        <dbReference type="Pfam" id="PF07583"/>
    </source>
</evidence>
<dbReference type="RefSeq" id="WP_162672281.1">
    <property type="nucleotide sequence ID" value="NZ_LR593886.1"/>
</dbReference>
<evidence type="ECO:0000313" key="4">
    <source>
        <dbReference type="EMBL" id="VTS00833.1"/>
    </source>
</evidence>
<keyword evidence="5" id="KW-1185">Reference proteome</keyword>
<organism evidence="4 5">
    <name type="scientific">Gemmata massiliana</name>
    <dbReference type="NCBI Taxonomy" id="1210884"/>
    <lineage>
        <taxon>Bacteria</taxon>
        <taxon>Pseudomonadati</taxon>
        <taxon>Planctomycetota</taxon>
        <taxon>Planctomycetia</taxon>
        <taxon>Gemmatales</taxon>
        <taxon>Gemmataceae</taxon>
        <taxon>Gemmata</taxon>
    </lineage>
</organism>
<gene>
    <name evidence="4" type="ORF">SOIL9_80520</name>
</gene>
<name>A0A6P2DKA0_9BACT</name>
<dbReference type="Gene3D" id="2.60.40.1080">
    <property type="match status" value="1"/>
</dbReference>
<feature type="domain" description="DUF1549" evidence="2">
    <location>
        <begin position="236"/>
        <end position="415"/>
    </location>
</feature>
<feature type="chain" id="PRO_5026984508" description="S-layer protein" evidence="1">
    <location>
        <begin position="19"/>
        <end position="702"/>
    </location>
</feature>
<dbReference type="InterPro" id="IPR011444">
    <property type="entry name" value="DUF1549"/>
</dbReference>
<dbReference type="Pfam" id="PF07587">
    <property type="entry name" value="PSD1"/>
    <property type="match status" value="1"/>
</dbReference>
<dbReference type="PANTHER" id="PTHR35889">
    <property type="entry name" value="CYCLOINULO-OLIGOSACCHARIDE FRUCTANOTRANSFERASE-RELATED"/>
    <property type="match status" value="1"/>
</dbReference>
<evidence type="ECO:0000259" key="3">
    <source>
        <dbReference type="Pfam" id="PF07587"/>
    </source>
</evidence>
<evidence type="ECO:0000313" key="5">
    <source>
        <dbReference type="Proteomes" id="UP000464178"/>
    </source>
</evidence>
<reference evidence="4 5" key="1">
    <citation type="submission" date="2019-05" db="EMBL/GenBank/DDBJ databases">
        <authorList>
            <consortium name="Science for Life Laboratories"/>
        </authorList>
    </citation>
    <scope>NUCLEOTIDE SEQUENCE [LARGE SCALE GENOMIC DNA]</scope>
    <source>
        <strain evidence="4">Soil9</strain>
    </source>
</reference>
<accession>A0A6P2DKA0</accession>